<dbReference type="Pfam" id="PF04542">
    <property type="entry name" value="Sigma70_r2"/>
    <property type="match status" value="1"/>
</dbReference>
<dbReference type="InterPro" id="IPR013325">
    <property type="entry name" value="RNA_pol_sigma_r2"/>
</dbReference>
<dbReference type="InterPro" id="IPR013249">
    <property type="entry name" value="RNA_pol_sigma70_r4_t2"/>
</dbReference>
<evidence type="ECO:0000313" key="8">
    <source>
        <dbReference type="Proteomes" id="UP001165363"/>
    </source>
</evidence>
<comment type="similarity">
    <text evidence="1">Belongs to the sigma-70 factor family. ECF subfamily.</text>
</comment>
<comment type="caution">
    <text evidence="7">The sequence shown here is derived from an EMBL/GenBank/DDBJ whole genome shotgun (WGS) entry which is preliminary data.</text>
</comment>
<dbReference type="InterPro" id="IPR007627">
    <property type="entry name" value="RNA_pol_sigma70_r2"/>
</dbReference>
<evidence type="ECO:0000259" key="5">
    <source>
        <dbReference type="Pfam" id="PF04542"/>
    </source>
</evidence>
<keyword evidence="2" id="KW-0805">Transcription regulation</keyword>
<feature type="domain" description="RNA polymerase sigma factor 70 region 4 type 2" evidence="6">
    <location>
        <begin position="119"/>
        <end position="169"/>
    </location>
</feature>
<name>A0ABT0RPC7_9SPHN</name>
<evidence type="ECO:0000259" key="6">
    <source>
        <dbReference type="Pfam" id="PF08281"/>
    </source>
</evidence>
<accession>A0ABT0RPC7</accession>
<dbReference type="RefSeq" id="WP_249848899.1">
    <property type="nucleotide sequence ID" value="NZ_JAMGBD010000002.1"/>
</dbReference>
<feature type="domain" description="RNA polymerase sigma-70 region 2" evidence="5">
    <location>
        <begin position="19"/>
        <end position="78"/>
    </location>
</feature>
<dbReference type="PANTHER" id="PTHR43133:SF63">
    <property type="entry name" value="RNA POLYMERASE SIGMA FACTOR FECI-RELATED"/>
    <property type="match status" value="1"/>
</dbReference>
<dbReference type="InterPro" id="IPR039425">
    <property type="entry name" value="RNA_pol_sigma-70-like"/>
</dbReference>
<keyword evidence="3" id="KW-0731">Sigma factor</keyword>
<keyword evidence="8" id="KW-1185">Reference proteome</keyword>
<dbReference type="NCBIfam" id="TIGR02937">
    <property type="entry name" value="sigma70-ECF"/>
    <property type="match status" value="1"/>
</dbReference>
<dbReference type="CDD" id="cd06171">
    <property type="entry name" value="Sigma70_r4"/>
    <property type="match status" value="1"/>
</dbReference>
<dbReference type="PANTHER" id="PTHR43133">
    <property type="entry name" value="RNA POLYMERASE ECF-TYPE SIGMA FACTO"/>
    <property type="match status" value="1"/>
</dbReference>
<dbReference type="SUPFAM" id="SSF88946">
    <property type="entry name" value="Sigma2 domain of RNA polymerase sigma factors"/>
    <property type="match status" value="1"/>
</dbReference>
<keyword evidence="4" id="KW-0804">Transcription</keyword>
<evidence type="ECO:0000256" key="2">
    <source>
        <dbReference type="ARBA" id="ARBA00023015"/>
    </source>
</evidence>
<evidence type="ECO:0000256" key="4">
    <source>
        <dbReference type="ARBA" id="ARBA00023163"/>
    </source>
</evidence>
<dbReference type="InterPro" id="IPR014284">
    <property type="entry name" value="RNA_pol_sigma-70_dom"/>
</dbReference>
<dbReference type="Pfam" id="PF08281">
    <property type="entry name" value="Sigma70_r4_2"/>
    <property type="match status" value="1"/>
</dbReference>
<dbReference type="Gene3D" id="1.10.10.10">
    <property type="entry name" value="Winged helix-like DNA-binding domain superfamily/Winged helix DNA-binding domain"/>
    <property type="match status" value="1"/>
</dbReference>
<dbReference type="EMBL" id="JAMGBD010000002">
    <property type="protein sequence ID" value="MCL6684492.1"/>
    <property type="molecule type" value="Genomic_DNA"/>
</dbReference>
<dbReference type="Proteomes" id="UP001165363">
    <property type="component" value="Unassembled WGS sequence"/>
</dbReference>
<gene>
    <name evidence="7" type="ORF">LZ536_11365</name>
</gene>
<dbReference type="InterPro" id="IPR013324">
    <property type="entry name" value="RNA_pol_sigma_r3/r4-like"/>
</dbReference>
<dbReference type="Gene3D" id="1.10.1740.10">
    <property type="match status" value="1"/>
</dbReference>
<proteinExistence type="inferred from homology"/>
<evidence type="ECO:0000256" key="1">
    <source>
        <dbReference type="ARBA" id="ARBA00010641"/>
    </source>
</evidence>
<dbReference type="SUPFAM" id="SSF88659">
    <property type="entry name" value="Sigma3 and sigma4 domains of RNA polymerase sigma factors"/>
    <property type="match status" value="1"/>
</dbReference>
<dbReference type="InterPro" id="IPR036388">
    <property type="entry name" value="WH-like_DNA-bd_sf"/>
</dbReference>
<evidence type="ECO:0000256" key="3">
    <source>
        <dbReference type="ARBA" id="ARBA00023082"/>
    </source>
</evidence>
<organism evidence="7 8">
    <name type="scientific">Sphingomonas alba</name>
    <dbReference type="NCBI Taxonomy" id="2908208"/>
    <lineage>
        <taxon>Bacteria</taxon>
        <taxon>Pseudomonadati</taxon>
        <taxon>Pseudomonadota</taxon>
        <taxon>Alphaproteobacteria</taxon>
        <taxon>Sphingomonadales</taxon>
        <taxon>Sphingomonadaceae</taxon>
        <taxon>Sphingomonas</taxon>
    </lineage>
</organism>
<sequence length="179" mass="20023">MAETPVQGLLATLEEQRVALRRFLVARTGSESDADDLLSELWIKSQAGATGPIANPGSYLFRMANNLVLDRLREARRRSRRERDWTGEFHGDQDLALEIADTSPTSEQLLIEREEARHLREAIAQLPPGAQRVLKMHKIDGLSHAAVAESLGITKSAVEKHMAVAMAHLRRILRDWGND</sequence>
<reference evidence="7" key="1">
    <citation type="submission" date="2022-05" db="EMBL/GenBank/DDBJ databases">
        <authorList>
            <person name="Jo J.-H."/>
            <person name="Im W.-T."/>
        </authorList>
    </citation>
    <scope>NUCLEOTIDE SEQUENCE</scope>
    <source>
        <strain evidence="7">SE158</strain>
    </source>
</reference>
<protein>
    <submittedName>
        <fullName evidence="7">RNA polymerase sigma factor</fullName>
    </submittedName>
</protein>
<evidence type="ECO:0000313" key="7">
    <source>
        <dbReference type="EMBL" id="MCL6684492.1"/>
    </source>
</evidence>